<dbReference type="GO" id="GO:0017004">
    <property type="term" value="P:cytochrome complex assembly"/>
    <property type="evidence" value="ECO:0007669"/>
    <property type="project" value="UniProtKB-KW"/>
</dbReference>
<feature type="binding site" description="axial binding residue" evidence="13 14">
    <location>
        <position position="126"/>
    </location>
    <ligand>
        <name>heme</name>
        <dbReference type="ChEBI" id="CHEBI:30413"/>
    </ligand>
    <ligandPart>
        <name>Fe</name>
        <dbReference type="ChEBI" id="CHEBI:18248"/>
    </ligandPart>
</feature>
<comment type="caution">
    <text evidence="17">The sequence shown here is derived from an EMBL/GenBank/DDBJ whole genome shotgun (WGS) entry which is preliminary data.</text>
</comment>
<evidence type="ECO:0000256" key="10">
    <source>
        <dbReference type="ARBA" id="ARBA00023004"/>
    </source>
</evidence>
<evidence type="ECO:0000256" key="9">
    <source>
        <dbReference type="ARBA" id="ARBA00022989"/>
    </source>
</evidence>
<dbReference type="NCBIfam" id="NF009727">
    <property type="entry name" value="PRK13254.1-1"/>
    <property type="match status" value="1"/>
</dbReference>
<evidence type="ECO:0000256" key="7">
    <source>
        <dbReference type="ARBA" id="ARBA00022748"/>
    </source>
</evidence>
<evidence type="ECO:0000256" key="16">
    <source>
        <dbReference type="SAM" id="Phobius"/>
    </source>
</evidence>
<dbReference type="InterPro" id="IPR036127">
    <property type="entry name" value="CcmE-like_sf"/>
</dbReference>
<dbReference type="Proteomes" id="UP000254266">
    <property type="component" value="Unassembled WGS sequence"/>
</dbReference>
<keyword evidence="7 13" id="KW-0201">Cytochrome c-type biogenesis</keyword>
<comment type="subcellular location">
    <subcellularLocation>
        <location evidence="1">Cell inner membrane</location>
    </subcellularLocation>
    <subcellularLocation>
        <location evidence="13">Cell membrane</location>
        <topology evidence="13">Single-pass type II membrane protein</topology>
    </subcellularLocation>
</comment>
<dbReference type="GO" id="GO:0017003">
    <property type="term" value="P:protein-heme linkage"/>
    <property type="evidence" value="ECO:0007669"/>
    <property type="project" value="UniProtKB-UniRule"/>
</dbReference>
<evidence type="ECO:0000256" key="12">
    <source>
        <dbReference type="ARBA" id="ARBA00056663"/>
    </source>
</evidence>
<dbReference type="EMBL" id="QFXC01000013">
    <property type="protein sequence ID" value="RDH81118.1"/>
    <property type="molecule type" value="Genomic_DNA"/>
</dbReference>
<evidence type="ECO:0000256" key="6">
    <source>
        <dbReference type="ARBA" id="ARBA00022723"/>
    </source>
</evidence>
<dbReference type="GO" id="GO:0020037">
    <property type="term" value="F:heme binding"/>
    <property type="evidence" value="ECO:0007669"/>
    <property type="project" value="InterPro"/>
</dbReference>
<dbReference type="SUPFAM" id="SSF82093">
    <property type="entry name" value="Heme chaperone CcmE"/>
    <property type="match status" value="1"/>
</dbReference>
<dbReference type="GO" id="GO:0046872">
    <property type="term" value="F:metal ion binding"/>
    <property type="evidence" value="ECO:0007669"/>
    <property type="project" value="UniProtKB-KW"/>
</dbReference>
<dbReference type="PANTHER" id="PTHR34128:SF2">
    <property type="entry name" value="CYTOCHROME C-TYPE BIOGENESIS PROTEIN CCME HOMOLOG, MITOCHONDRIAL"/>
    <property type="match status" value="1"/>
</dbReference>
<evidence type="ECO:0000256" key="5">
    <source>
        <dbReference type="ARBA" id="ARBA00022692"/>
    </source>
</evidence>
<evidence type="ECO:0000256" key="4">
    <source>
        <dbReference type="ARBA" id="ARBA00022617"/>
    </source>
</evidence>
<feature type="compositionally biased region" description="Basic and acidic residues" evidence="15">
    <location>
        <begin position="137"/>
        <end position="153"/>
    </location>
</feature>
<keyword evidence="18" id="KW-1185">Reference proteome</keyword>
<evidence type="ECO:0000256" key="13">
    <source>
        <dbReference type="HAMAP-Rule" id="MF_01959"/>
    </source>
</evidence>
<dbReference type="AlphaFoldDB" id="A0A370D870"/>
<dbReference type="InterPro" id="IPR004329">
    <property type="entry name" value="CcmE"/>
</dbReference>
<comment type="similarity">
    <text evidence="13">Belongs to the CcmE/CycJ family.</text>
</comment>
<evidence type="ECO:0000256" key="14">
    <source>
        <dbReference type="PIRSR" id="PIRSR604329-50"/>
    </source>
</evidence>
<evidence type="ECO:0000256" key="1">
    <source>
        <dbReference type="ARBA" id="ARBA00004533"/>
    </source>
</evidence>
<sequence>MTARQKRMMFVAMLVAGIGVFITLIMMALNENINHFFSPTEILEGKAPENHSFRIGGLVVTGSVKRDPNSLRIDFDLTDGAKNYPVMYEGILPDLFREGQGIVATGVIKNNVFVAEEVLAKHDENYMPPEVADALKKSGKWNEDDIEAMKHPEGIPVGQGNPYPGSEATGDSK</sequence>
<dbReference type="FunFam" id="2.40.50.140:FF:000104">
    <property type="entry name" value="Cytochrome c-type biogenesis protein CcmE"/>
    <property type="match status" value="1"/>
</dbReference>
<dbReference type="Pfam" id="PF03100">
    <property type="entry name" value="CcmE"/>
    <property type="match status" value="1"/>
</dbReference>
<evidence type="ECO:0000313" key="18">
    <source>
        <dbReference type="Proteomes" id="UP000254266"/>
    </source>
</evidence>
<organism evidence="17 18">
    <name type="scientific">endosymbiont of Galathealinum brachiosum</name>
    <dbReference type="NCBI Taxonomy" id="2200906"/>
    <lineage>
        <taxon>Bacteria</taxon>
        <taxon>Pseudomonadati</taxon>
        <taxon>Pseudomonadota</taxon>
        <taxon>Gammaproteobacteria</taxon>
        <taxon>sulfur-oxidizing symbionts</taxon>
    </lineage>
</organism>
<keyword evidence="6 13" id="KW-0479">Metal-binding</keyword>
<keyword evidence="10 13" id="KW-0408">Iron</keyword>
<evidence type="ECO:0000256" key="15">
    <source>
        <dbReference type="SAM" id="MobiDB-lite"/>
    </source>
</evidence>
<dbReference type="NCBIfam" id="NF009729">
    <property type="entry name" value="PRK13254.1-3"/>
    <property type="match status" value="1"/>
</dbReference>
<dbReference type="NCBIfam" id="NF009731">
    <property type="entry name" value="PRK13254.1-5"/>
    <property type="match status" value="1"/>
</dbReference>
<dbReference type="HAMAP" id="MF_01959">
    <property type="entry name" value="CcmE"/>
    <property type="match status" value="1"/>
</dbReference>
<keyword evidence="3" id="KW-0997">Cell inner membrane</keyword>
<evidence type="ECO:0000256" key="11">
    <source>
        <dbReference type="ARBA" id="ARBA00023136"/>
    </source>
</evidence>
<protein>
    <recommendedName>
        <fullName evidence="13">Cytochrome c-type biogenesis protein CcmE</fullName>
    </recommendedName>
    <alternativeName>
        <fullName evidence="13">Cytochrome c maturation protein E</fullName>
    </alternativeName>
    <alternativeName>
        <fullName evidence="13">Heme chaperone CcmE</fullName>
    </alternativeName>
</protein>
<evidence type="ECO:0000256" key="3">
    <source>
        <dbReference type="ARBA" id="ARBA00022519"/>
    </source>
</evidence>
<keyword evidence="11 13" id="KW-0472">Membrane</keyword>
<comment type="function">
    <text evidence="12 13">Heme chaperone required for the biogenesis of c-type cytochromes. Transiently binds heme delivered by CcmC and transfers the heme to apo-cytochromes in a process facilitated by CcmF and CcmH.</text>
</comment>
<dbReference type="Gene3D" id="2.40.50.140">
    <property type="entry name" value="Nucleic acid-binding proteins"/>
    <property type="match status" value="1"/>
</dbReference>
<keyword evidence="2 13" id="KW-1003">Cell membrane</keyword>
<accession>A0A370D870</accession>
<keyword evidence="4 13" id="KW-0349">Heme</keyword>
<feature type="topological domain" description="Cytoplasmic" evidence="13">
    <location>
        <begin position="1"/>
        <end position="7"/>
    </location>
</feature>
<reference evidence="17 18" key="1">
    <citation type="journal article" date="2018" name="ISME J.">
        <title>Endosymbiont genomes yield clues of tubeworm success.</title>
        <authorList>
            <person name="Li Y."/>
            <person name="Liles M.R."/>
            <person name="Halanych K.M."/>
        </authorList>
    </citation>
    <scope>NUCLEOTIDE SEQUENCE [LARGE SCALE GENOMIC DNA]</scope>
    <source>
        <strain evidence="17">A1464</strain>
    </source>
</reference>
<dbReference type="InterPro" id="IPR012340">
    <property type="entry name" value="NA-bd_OB-fold"/>
</dbReference>
<evidence type="ECO:0000256" key="2">
    <source>
        <dbReference type="ARBA" id="ARBA00022475"/>
    </source>
</evidence>
<feature type="region of interest" description="Disordered" evidence="15">
    <location>
        <begin position="137"/>
        <end position="173"/>
    </location>
</feature>
<dbReference type="PANTHER" id="PTHR34128">
    <property type="entry name" value="CYTOCHROME C-TYPE BIOGENESIS PROTEIN CCME HOMOLOG, MITOCHONDRIAL"/>
    <property type="match status" value="1"/>
</dbReference>
<keyword evidence="8 13" id="KW-0735">Signal-anchor</keyword>
<feature type="binding site" description="covalent" evidence="13 14">
    <location>
        <position position="122"/>
    </location>
    <ligand>
        <name>heme</name>
        <dbReference type="ChEBI" id="CHEBI:30413"/>
    </ligand>
</feature>
<keyword evidence="9 13" id="KW-1133">Transmembrane helix</keyword>
<keyword evidence="5 13" id="KW-0812">Transmembrane</keyword>
<feature type="transmembrane region" description="Helical" evidence="16">
    <location>
        <begin position="9"/>
        <end position="29"/>
    </location>
</feature>
<dbReference type="GO" id="GO:0005886">
    <property type="term" value="C:plasma membrane"/>
    <property type="evidence" value="ECO:0007669"/>
    <property type="project" value="UniProtKB-SubCell"/>
</dbReference>
<feature type="topological domain" description="Extracellular" evidence="13">
    <location>
        <begin position="29"/>
        <end position="173"/>
    </location>
</feature>
<evidence type="ECO:0000313" key="17">
    <source>
        <dbReference type="EMBL" id="RDH81118.1"/>
    </source>
</evidence>
<proteinExistence type="inferred from homology"/>
<evidence type="ECO:0000256" key="8">
    <source>
        <dbReference type="ARBA" id="ARBA00022968"/>
    </source>
</evidence>
<gene>
    <name evidence="13" type="primary">ccmE</name>
    <name evidence="13" type="synonym">cycJ</name>
    <name evidence="17" type="ORF">DIZ80_13445</name>
</gene>
<name>A0A370D870_9GAMM</name>